<gene>
    <name evidence="7" type="ORF">ACAOBT_LOCUS17036</name>
</gene>
<dbReference type="AlphaFoldDB" id="A0A9P0L815"/>
<dbReference type="NCBIfam" id="TIGR00094">
    <property type="entry name" value="tRNA_TruD_broad"/>
    <property type="match status" value="1"/>
</dbReference>
<keyword evidence="8" id="KW-1185">Reference proteome</keyword>
<dbReference type="EMBL" id="CAKOFQ010006991">
    <property type="protein sequence ID" value="CAH1986060.1"/>
    <property type="molecule type" value="Genomic_DNA"/>
</dbReference>
<dbReference type="InterPro" id="IPR020103">
    <property type="entry name" value="PsdUridine_synth_cat_dom_sf"/>
</dbReference>
<dbReference type="GO" id="GO:0005634">
    <property type="term" value="C:nucleus"/>
    <property type="evidence" value="ECO:0007669"/>
    <property type="project" value="TreeGrafter"/>
</dbReference>
<evidence type="ECO:0000256" key="1">
    <source>
        <dbReference type="ARBA" id="ARBA00007953"/>
    </source>
</evidence>
<dbReference type="InterPro" id="IPR042214">
    <property type="entry name" value="TruD_catalytic"/>
</dbReference>
<dbReference type="GO" id="GO:0008033">
    <property type="term" value="P:tRNA processing"/>
    <property type="evidence" value="ECO:0007669"/>
    <property type="project" value="UniProtKB-KW"/>
</dbReference>
<dbReference type="PANTHER" id="PTHR13326">
    <property type="entry name" value="TRNA PSEUDOURIDINE SYNTHASE D"/>
    <property type="match status" value="1"/>
</dbReference>
<dbReference type="PROSITE" id="PS50984">
    <property type="entry name" value="TRUD"/>
    <property type="match status" value="1"/>
</dbReference>
<sequence length="734" mass="84504">MLHFGYIWRHDKACLGFGTVENMNHKRGRRKNFSNNRKSHVNYDSRPPKVEFKNQIQLSEKDAGITEYMSTLEGFSAVIKARYSDFQVHEIDLEGKELKLTDTSYPQDFCVKKSVGMDLKDVDQSPCSHISQEIWVELKEYVEKDKVEPIKINADDITKEARKEMHECLKKYFGKKLVVSTVNVEEDGASKKYMEVKKHEKGDKQDNRQEWPAGLGEYVHFLVYKEKVDTLDACFKIAGSLKMRPSKLTYAGVKDKRAITTQCFCIHKVNPCKILNRTKHIRFIKIGNFSYKDAQLKLGDLQGNNFKIALRNVEADDQLIQTALNHVKEHGFINYYGLQRFGNDKEVPTYEIGIKFLLAQWKEAVDLILKPKTSDDPFAYNGDIAKAKKVYAETRDAKKAFNEFGASKHKCIESKLLEGMMKINENDYVNALEKIPRSMRLFYMHSFQSLVWNKMVSKRIQLFGLKPVEGDLILVGDKEICNETDGIDICEEEEETEKEDISNGSTSKIEVKALTQEDLENYTLYDIVLPTPGYDVVYPENLKQYYKEALEEYGLVLEMPKQKVKTYTLSGNYRRVIQKPDITWKIMFYNNPTDDLIRSDFDELRGLPEPKSVENGKYKALLIEVTLPTSSYATMLLREILKTDTSSSAHARLNDYHDNKNEKVSVENGGESQENMEESPCFPGSSLLADPEKFKEFQNSIFNVGSGEKRKHKEDDESSKKSKLTNELTEVENT</sequence>
<dbReference type="OrthoDB" id="447290at2759"/>
<dbReference type="SUPFAM" id="SSF55120">
    <property type="entry name" value="Pseudouridine synthase"/>
    <property type="match status" value="1"/>
</dbReference>
<reference evidence="7" key="1">
    <citation type="submission" date="2022-03" db="EMBL/GenBank/DDBJ databases">
        <authorList>
            <person name="Sayadi A."/>
        </authorList>
    </citation>
    <scope>NUCLEOTIDE SEQUENCE</scope>
</reference>
<comment type="similarity">
    <text evidence="1">Belongs to the pseudouridine synthase TruD family.</text>
</comment>
<evidence type="ECO:0000256" key="2">
    <source>
        <dbReference type="ARBA" id="ARBA00022694"/>
    </source>
</evidence>
<dbReference type="Proteomes" id="UP001152888">
    <property type="component" value="Unassembled WGS sequence"/>
</dbReference>
<dbReference type="PIRSF" id="PIRSF037016">
    <property type="entry name" value="Pseudouridin_synth_euk_prd"/>
    <property type="match status" value="1"/>
</dbReference>
<dbReference type="PANTHER" id="PTHR13326:SF31">
    <property type="entry name" value="PSEUDOURIDYLATE SYNTHASE 7 HOMOLOG"/>
    <property type="match status" value="1"/>
</dbReference>
<feature type="domain" description="TRUD" evidence="6">
    <location>
        <begin position="331"/>
        <end position="579"/>
    </location>
</feature>
<keyword evidence="3" id="KW-0413">Isomerase</keyword>
<accession>A0A9P0L815</accession>
<keyword evidence="2" id="KW-0819">tRNA processing</keyword>
<feature type="compositionally biased region" description="Basic and acidic residues" evidence="5">
    <location>
        <begin position="652"/>
        <end position="665"/>
    </location>
</feature>
<dbReference type="Pfam" id="PF01142">
    <property type="entry name" value="TruD"/>
    <property type="match status" value="1"/>
</dbReference>
<evidence type="ECO:0000256" key="5">
    <source>
        <dbReference type="SAM" id="MobiDB-lite"/>
    </source>
</evidence>
<dbReference type="CDD" id="cd02576">
    <property type="entry name" value="PseudoU_synth_ScPUS7"/>
    <property type="match status" value="1"/>
</dbReference>
<proteinExistence type="inferred from homology"/>
<name>A0A9P0L815_ACAOB</name>
<dbReference type="InterPro" id="IPR011760">
    <property type="entry name" value="PsdUridine_synth_TruD_insert"/>
</dbReference>
<evidence type="ECO:0000259" key="6">
    <source>
        <dbReference type="PROSITE" id="PS50984"/>
    </source>
</evidence>
<dbReference type="GO" id="GO:0003723">
    <property type="term" value="F:RNA binding"/>
    <property type="evidence" value="ECO:0007669"/>
    <property type="project" value="InterPro"/>
</dbReference>
<evidence type="ECO:0000256" key="4">
    <source>
        <dbReference type="ARBA" id="ARBA00036943"/>
    </source>
</evidence>
<evidence type="ECO:0000313" key="8">
    <source>
        <dbReference type="Proteomes" id="UP001152888"/>
    </source>
</evidence>
<comment type="caution">
    <text evidence="7">The sequence shown here is derived from an EMBL/GenBank/DDBJ whole genome shotgun (WGS) entry which is preliminary data.</text>
</comment>
<evidence type="ECO:0000313" key="7">
    <source>
        <dbReference type="EMBL" id="CAH1986060.1"/>
    </source>
</evidence>
<evidence type="ECO:0000256" key="3">
    <source>
        <dbReference type="ARBA" id="ARBA00023235"/>
    </source>
</evidence>
<organism evidence="7 8">
    <name type="scientific">Acanthoscelides obtectus</name>
    <name type="common">Bean weevil</name>
    <name type="synonym">Bruchus obtectus</name>
    <dbReference type="NCBI Taxonomy" id="200917"/>
    <lineage>
        <taxon>Eukaryota</taxon>
        <taxon>Metazoa</taxon>
        <taxon>Ecdysozoa</taxon>
        <taxon>Arthropoda</taxon>
        <taxon>Hexapoda</taxon>
        <taxon>Insecta</taxon>
        <taxon>Pterygota</taxon>
        <taxon>Neoptera</taxon>
        <taxon>Endopterygota</taxon>
        <taxon>Coleoptera</taxon>
        <taxon>Polyphaga</taxon>
        <taxon>Cucujiformia</taxon>
        <taxon>Chrysomeloidea</taxon>
        <taxon>Chrysomelidae</taxon>
        <taxon>Bruchinae</taxon>
        <taxon>Bruchini</taxon>
        <taxon>Acanthoscelides</taxon>
    </lineage>
</organism>
<dbReference type="InterPro" id="IPR001656">
    <property type="entry name" value="PsdUridine_synth_TruD"/>
</dbReference>
<dbReference type="InterPro" id="IPR020119">
    <property type="entry name" value="PsdUridine_synth_TruD_CS"/>
</dbReference>
<protein>
    <recommendedName>
        <fullName evidence="6">TRUD domain-containing protein</fullName>
    </recommendedName>
</protein>
<feature type="region of interest" description="Disordered" evidence="5">
    <location>
        <begin position="651"/>
        <end position="734"/>
    </location>
</feature>
<dbReference type="GO" id="GO:0009982">
    <property type="term" value="F:pseudouridine synthase activity"/>
    <property type="evidence" value="ECO:0007669"/>
    <property type="project" value="InterPro"/>
</dbReference>
<dbReference type="Gene3D" id="3.30.2350.20">
    <property type="entry name" value="TruD, catalytic domain"/>
    <property type="match status" value="2"/>
</dbReference>
<dbReference type="GO" id="GO:0001522">
    <property type="term" value="P:pseudouridine synthesis"/>
    <property type="evidence" value="ECO:0007669"/>
    <property type="project" value="InterPro"/>
</dbReference>
<comment type="catalytic activity">
    <reaction evidence="4">
        <text>a uridine in tRNA = a pseudouridine in tRNA</text>
        <dbReference type="Rhea" id="RHEA:54572"/>
        <dbReference type="Rhea" id="RHEA-COMP:13339"/>
        <dbReference type="Rhea" id="RHEA-COMP:13934"/>
        <dbReference type="ChEBI" id="CHEBI:65314"/>
        <dbReference type="ChEBI" id="CHEBI:65315"/>
    </reaction>
</comment>
<dbReference type="PROSITE" id="PS01268">
    <property type="entry name" value="UPF0024"/>
    <property type="match status" value="1"/>
</dbReference>